<dbReference type="OrthoDB" id="121932at2759"/>
<dbReference type="EMBL" id="MCGN01000002">
    <property type="protein sequence ID" value="ORZ01555.1"/>
    <property type="molecule type" value="Genomic_DNA"/>
</dbReference>
<reference evidence="1 2" key="1">
    <citation type="submission" date="2016-07" db="EMBL/GenBank/DDBJ databases">
        <title>Pervasive Adenine N6-methylation of Active Genes in Fungi.</title>
        <authorList>
            <consortium name="DOE Joint Genome Institute"/>
            <person name="Mondo S.J."/>
            <person name="Dannebaum R.O."/>
            <person name="Kuo R.C."/>
            <person name="Labutti K."/>
            <person name="Haridas S."/>
            <person name="Kuo A."/>
            <person name="Salamov A."/>
            <person name="Ahrendt S.R."/>
            <person name="Lipzen A."/>
            <person name="Sullivan W."/>
            <person name="Andreopoulos W.B."/>
            <person name="Clum A."/>
            <person name="Lindquist E."/>
            <person name="Daum C."/>
            <person name="Ramamoorthy G.K."/>
            <person name="Gryganskyi A."/>
            <person name="Culley D."/>
            <person name="Magnuson J.K."/>
            <person name="James T.Y."/>
            <person name="O'Malley M.A."/>
            <person name="Stajich J.E."/>
            <person name="Spatafora J.W."/>
            <person name="Visel A."/>
            <person name="Grigoriev I.V."/>
        </authorList>
    </citation>
    <scope>NUCLEOTIDE SEQUENCE [LARGE SCALE GENOMIC DNA]</scope>
    <source>
        <strain evidence="1 2">NRRL 2496</strain>
    </source>
</reference>
<dbReference type="PANTHER" id="PTHR36693">
    <property type="entry name" value="GH02722P"/>
    <property type="match status" value="1"/>
</dbReference>
<organism evidence="1 2">
    <name type="scientific">Syncephalastrum racemosum</name>
    <name type="common">Filamentous fungus</name>
    <dbReference type="NCBI Taxonomy" id="13706"/>
    <lineage>
        <taxon>Eukaryota</taxon>
        <taxon>Fungi</taxon>
        <taxon>Fungi incertae sedis</taxon>
        <taxon>Mucoromycota</taxon>
        <taxon>Mucoromycotina</taxon>
        <taxon>Mucoromycetes</taxon>
        <taxon>Mucorales</taxon>
        <taxon>Syncephalastraceae</taxon>
        <taxon>Syncephalastrum</taxon>
    </lineage>
</organism>
<evidence type="ECO:0000313" key="1">
    <source>
        <dbReference type="EMBL" id="ORZ01555.1"/>
    </source>
</evidence>
<protein>
    <submittedName>
        <fullName evidence="1">Uncharacterized protein</fullName>
    </submittedName>
</protein>
<proteinExistence type="predicted"/>
<dbReference type="InterPro" id="IPR032072">
    <property type="entry name" value="DUF4807"/>
</dbReference>
<dbReference type="Pfam" id="PF16065">
    <property type="entry name" value="DUF4807"/>
    <property type="match status" value="1"/>
</dbReference>
<evidence type="ECO:0000313" key="2">
    <source>
        <dbReference type="Proteomes" id="UP000242180"/>
    </source>
</evidence>
<dbReference type="OMA" id="SRAHMIS"/>
<name>A0A1X2HQ80_SYNRA</name>
<dbReference type="Proteomes" id="UP000242180">
    <property type="component" value="Unassembled WGS sequence"/>
</dbReference>
<sequence>MLSLRARRMWAVASRADMLAFTGVYYSVLGGAYSSLGKEKSFYAAKAGYLALRQIKLAQCLRDPILECKCWLYYAEDLIQLRRFKKADKIIARQNAFATHLQDTILLTMVQSVRDKREQGFQAMLAENNENKA</sequence>
<dbReference type="AlphaFoldDB" id="A0A1X2HQ80"/>
<dbReference type="InParanoid" id="A0A1X2HQ80"/>
<gene>
    <name evidence="1" type="ORF">BCR43DRAFT_182693</name>
</gene>
<dbReference type="PANTHER" id="PTHR36693:SF1">
    <property type="entry name" value="GH02722P"/>
    <property type="match status" value="1"/>
</dbReference>
<accession>A0A1X2HQ80</accession>
<comment type="caution">
    <text evidence="1">The sequence shown here is derived from an EMBL/GenBank/DDBJ whole genome shotgun (WGS) entry which is preliminary data.</text>
</comment>
<keyword evidence="2" id="KW-1185">Reference proteome</keyword>